<dbReference type="InterPro" id="IPR000330">
    <property type="entry name" value="SNF2_N"/>
</dbReference>
<comment type="caution">
    <text evidence="2">The sequence shown here is derived from an EMBL/GenBank/DDBJ whole genome shotgun (WGS) entry which is preliminary data.</text>
</comment>
<dbReference type="Gene3D" id="3.40.50.300">
    <property type="entry name" value="P-loop containing nucleotide triphosphate hydrolases"/>
    <property type="match status" value="1"/>
</dbReference>
<proteinExistence type="predicted"/>
<dbReference type="InterPro" id="IPR014001">
    <property type="entry name" value="Helicase_ATP-bd"/>
</dbReference>
<dbReference type="PROSITE" id="PS51192">
    <property type="entry name" value="HELICASE_ATP_BIND_1"/>
    <property type="match status" value="1"/>
</dbReference>
<keyword evidence="2" id="KW-0378">Hydrolase</keyword>
<dbReference type="GO" id="GO:0004386">
    <property type="term" value="F:helicase activity"/>
    <property type="evidence" value="ECO:0007669"/>
    <property type="project" value="UniProtKB-KW"/>
</dbReference>
<evidence type="ECO:0000313" key="2">
    <source>
        <dbReference type="EMBL" id="RID91940.1"/>
    </source>
</evidence>
<dbReference type="PANTHER" id="PTHR10799">
    <property type="entry name" value="SNF2/RAD54 HELICASE FAMILY"/>
    <property type="match status" value="1"/>
</dbReference>
<sequence length="478" mass="54434">MLSHNGGPSLDDAPRKLGRDDLRHYQNVTVDLIKTIWAPDGPPSLILAYDMGSGKTVSTLTALRDMLDAGVVRRVLIVAPLFVAEATWPDEIEAWRHTCETTYSVITGDAKRRAARCAEATEIHIVNKENLPWLWAHFGNGKRWPYDTIVIDEASMLKNAKMRTPKRALTRFGVLVQARKKTRAVIELTGTPAPNGLQNLYGLSYIVDQGERLGRNKTQFMDRWFNQNNYTYEVTPKPGAEAEIMRRLSDVMFSLNPKDYAELPKLVENEIRVRLPPKVMDEYHRFRRNLVSDVYDIDAVNAAVLTNKLLQFANGSAYQEDGNHVWIHDCKIDALEGLHAEANGMPLLVAYSFRFDLERIRKRFPKAVVLNEAKDVRGVMHAWNRSEIDMILAHPASAGHGLNIQKGSNISVWYGLNSDLELFQQFNKRLWRSGQKHEVVFSHRIVAEGTHDERILPILCDKDAVQHRIFEATYIEIS</sequence>
<evidence type="ECO:0000259" key="1">
    <source>
        <dbReference type="PROSITE" id="PS51192"/>
    </source>
</evidence>
<keyword evidence="3" id="KW-1185">Reference proteome</keyword>
<keyword evidence="2" id="KW-0347">Helicase</keyword>
<protein>
    <submittedName>
        <fullName evidence="2">DEAD/DEAH box helicase</fullName>
    </submittedName>
</protein>
<keyword evidence="2" id="KW-0547">Nucleotide-binding</keyword>
<dbReference type="InterPro" id="IPR038718">
    <property type="entry name" value="SNF2-like_sf"/>
</dbReference>
<dbReference type="SMART" id="SM00487">
    <property type="entry name" value="DEXDc"/>
    <property type="match status" value="1"/>
</dbReference>
<keyword evidence="2" id="KW-0067">ATP-binding</keyword>
<evidence type="ECO:0000313" key="3">
    <source>
        <dbReference type="Proteomes" id="UP000266649"/>
    </source>
</evidence>
<reference evidence="2 3" key="1">
    <citation type="submission" date="2018-09" db="EMBL/GenBank/DDBJ databases">
        <title>Gemmobacter lutimaris sp. nov., a marine bacterium isolated from tidal flat.</title>
        <authorList>
            <person name="Lee D.W."/>
            <person name="Yoo Y."/>
            <person name="Kim J.-J."/>
            <person name="Kim B.S."/>
        </authorList>
    </citation>
    <scope>NUCLEOTIDE SEQUENCE [LARGE SCALE GENOMIC DNA]</scope>
    <source>
        <strain evidence="2 3">YJ-T1-11</strain>
    </source>
</reference>
<dbReference type="EMBL" id="QXXQ01000005">
    <property type="protein sequence ID" value="RID91940.1"/>
    <property type="molecule type" value="Genomic_DNA"/>
</dbReference>
<dbReference type="Gene3D" id="3.40.50.10810">
    <property type="entry name" value="Tandem AAA-ATPase domain"/>
    <property type="match status" value="1"/>
</dbReference>
<name>A0A398BVM6_9RHOB</name>
<feature type="domain" description="Helicase ATP-binding" evidence="1">
    <location>
        <begin position="36"/>
        <end position="210"/>
    </location>
</feature>
<dbReference type="SUPFAM" id="SSF52540">
    <property type="entry name" value="P-loop containing nucleoside triphosphate hydrolases"/>
    <property type="match status" value="2"/>
</dbReference>
<dbReference type="GO" id="GO:0005524">
    <property type="term" value="F:ATP binding"/>
    <property type="evidence" value="ECO:0007669"/>
    <property type="project" value="InterPro"/>
</dbReference>
<dbReference type="OrthoDB" id="9814088at2"/>
<organism evidence="2 3">
    <name type="scientific">Gemmobacter lutimaris</name>
    <dbReference type="NCBI Taxonomy" id="2306023"/>
    <lineage>
        <taxon>Bacteria</taxon>
        <taxon>Pseudomonadati</taxon>
        <taxon>Pseudomonadota</taxon>
        <taxon>Alphaproteobacteria</taxon>
        <taxon>Rhodobacterales</taxon>
        <taxon>Paracoccaceae</taxon>
        <taxon>Gemmobacter</taxon>
    </lineage>
</organism>
<dbReference type="AlphaFoldDB" id="A0A398BVM6"/>
<gene>
    <name evidence="2" type="ORF">D2N39_11375</name>
</gene>
<accession>A0A398BVM6</accession>
<dbReference type="Proteomes" id="UP000266649">
    <property type="component" value="Unassembled WGS sequence"/>
</dbReference>
<dbReference type="Pfam" id="PF00176">
    <property type="entry name" value="SNF2-rel_dom"/>
    <property type="match status" value="1"/>
</dbReference>
<dbReference type="InterPro" id="IPR027417">
    <property type="entry name" value="P-loop_NTPase"/>
</dbReference>